<keyword evidence="2" id="KW-1185">Reference proteome</keyword>
<evidence type="ECO:0000313" key="1">
    <source>
        <dbReference type="EMBL" id="KAH7320693.1"/>
    </source>
</evidence>
<name>A0A8K0WTL2_9HYPO</name>
<dbReference type="Proteomes" id="UP000813444">
    <property type="component" value="Unassembled WGS sequence"/>
</dbReference>
<sequence>MYIYRGVLNYPPFASNTTFHLVVEDGGFRLGAGIRAFWKWTSNAGSDGAVNKLACGTVDRVDLQEKPSMTSTFGIFYDQYYPFDIVAGGDLKNLHLIMYEFPKSNSGCHVVAELDVRCVYSARTVVPEYNASRNLPTIRYYALGYWGSYLFGMIVPDIIATGRPIWVAAEDDKYWYDLGATMTLVSEDTEKFTVSFTVYGYYAKMKLWKNSDYWECVEWRVKQATDTARASNITAMVDMVALSHGSPLSPVAKSVDGQKLLPSRDADMLSVRPIPATNIAVSNTGAANHIQHLRAASTQAASSGAAADDASNEDTPWFGKTTTIVNNTSITIFCTLEDSGNTTKGKVLAGIGAGLAVMGMMPLGEFAMPVAAIGVLLSSVGVLDAFNDAAADLKMLLFPNETMTGNNDVLFMYVEIESDTLYLRVGYEEKVGEGRFLLSELKNKGGVVTTIFQIGWTDFSDKYIQACKLLRLPQLVPLYDKAADVAALSKEVSYADVSDGQMILDAEGNEALFNTLNSSPSYNTEMFTWQKGEVSTVLLHAYRPGVTRWHDVIRLPKSRVIVLRLQRCWIDVDNDKKRSSMTTPRTSESDVLQLMGARFSGYDAYSWSFNNSPFAFTKESLVGAKVKYNNDDNSFVYIVYSSLLPWQRVAKKE</sequence>
<evidence type="ECO:0000313" key="2">
    <source>
        <dbReference type="Proteomes" id="UP000813444"/>
    </source>
</evidence>
<dbReference type="AlphaFoldDB" id="A0A8K0WTL2"/>
<organism evidence="1 2">
    <name type="scientific">Stachybotrys elegans</name>
    <dbReference type="NCBI Taxonomy" id="80388"/>
    <lineage>
        <taxon>Eukaryota</taxon>
        <taxon>Fungi</taxon>
        <taxon>Dikarya</taxon>
        <taxon>Ascomycota</taxon>
        <taxon>Pezizomycotina</taxon>
        <taxon>Sordariomycetes</taxon>
        <taxon>Hypocreomycetidae</taxon>
        <taxon>Hypocreales</taxon>
        <taxon>Stachybotryaceae</taxon>
        <taxon>Stachybotrys</taxon>
    </lineage>
</organism>
<dbReference type="EMBL" id="JAGPNK010000005">
    <property type="protein sequence ID" value="KAH7320693.1"/>
    <property type="molecule type" value="Genomic_DNA"/>
</dbReference>
<gene>
    <name evidence="1" type="ORF">B0I35DRAFT_500874</name>
</gene>
<reference evidence="1" key="1">
    <citation type="journal article" date="2021" name="Nat. Commun.">
        <title>Genetic determinants of endophytism in the Arabidopsis root mycobiome.</title>
        <authorList>
            <person name="Mesny F."/>
            <person name="Miyauchi S."/>
            <person name="Thiergart T."/>
            <person name="Pickel B."/>
            <person name="Atanasova L."/>
            <person name="Karlsson M."/>
            <person name="Huettel B."/>
            <person name="Barry K.W."/>
            <person name="Haridas S."/>
            <person name="Chen C."/>
            <person name="Bauer D."/>
            <person name="Andreopoulos W."/>
            <person name="Pangilinan J."/>
            <person name="LaButti K."/>
            <person name="Riley R."/>
            <person name="Lipzen A."/>
            <person name="Clum A."/>
            <person name="Drula E."/>
            <person name="Henrissat B."/>
            <person name="Kohler A."/>
            <person name="Grigoriev I.V."/>
            <person name="Martin F.M."/>
            <person name="Hacquard S."/>
        </authorList>
    </citation>
    <scope>NUCLEOTIDE SEQUENCE</scope>
    <source>
        <strain evidence="1">MPI-CAGE-CH-0235</strain>
    </source>
</reference>
<comment type="caution">
    <text evidence="1">The sequence shown here is derived from an EMBL/GenBank/DDBJ whole genome shotgun (WGS) entry which is preliminary data.</text>
</comment>
<protein>
    <submittedName>
        <fullName evidence="1">Uncharacterized protein</fullName>
    </submittedName>
</protein>
<dbReference type="OrthoDB" id="5595663at2759"/>
<accession>A0A8K0WTL2</accession>
<proteinExistence type="predicted"/>